<keyword evidence="3" id="KW-1185">Reference proteome</keyword>
<evidence type="ECO:0000256" key="1">
    <source>
        <dbReference type="SAM" id="Phobius"/>
    </source>
</evidence>
<evidence type="ECO:0000313" key="3">
    <source>
        <dbReference type="Proteomes" id="UP001059596"/>
    </source>
</evidence>
<proteinExistence type="predicted"/>
<reference evidence="2" key="1">
    <citation type="journal article" date="2023" name="Genome Biol. Evol.">
        <title>Long-read-based Genome Assembly of Drosophila gunungcola Reveals Fewer Chemosensory Genes in Flower-breeding Species.</title>
        <authorList>
            <person name="Negi A."/>
            <person name="Liao B.Y."/>
            <person name="Yeh S.D."/>
        </authorList>
    </citation>
    <scope>NUCLEOTIDE SEQUENCE</scope>
    <source>
        <strain evidence="2">Sukarami</strain>
    </source>
</reference>
<name>A0A9Q0BIP8_9MUSC</name>
<dbReference type="Proteomes" id="UP001059596">
    <property type="component" value="Unassembled WGS sequence"/>
</dbReference>
<gene>
    <name evidence="2" type="ORF">M5D96_014147</name>
</gene>
<dbReference type="EMBL" id="JAMKOV010000203">
    <property type="protein sequence ID" value="KAI8033095.1"/>
    <property type="molecule type" value="Genomic_DNA"/>
</dbReference>
<protein>
    <submittedName>
        <fullName evidence="2">Uncharacterized protein</fullName>
    </submittedName>
</protein>
<keyword evidence="1" id="KW-1133">Transmembrane helix</keyword>
<accession>A0A9Q0BIP8</accession>
<dbReference type="AlphaFoldDB" id="A0A9Q0BIP8"/>
<organism evidence="2 3">
    <name type="scientific">Drosophila gunungcola</name>
    <name type="common">fruit fly</name>
    <dbReference type="NCBI Taxonomy" id="103775"/>
    <lineage>
        <taxon>Eukaryota</taxon>
        <taxon>Metazoa</taxon>
        <taxon>Ecdysozoa</taxon>
        <taxon>Arthropoda</taxon>
        <taxon>Hexapoda</taxon>
        <taxon>Insecta</taxon>
        <taxon>Pterygota</taxon>
        <taxon>Neoptera</taxon>
        <taxon>Endopterygota</taxon>
        <taxon>Diptera</taxon>
        <taxon>Brachycera</taxon>
        <taxon>Muscomorpha</taxon>
        <taxon>Ephydroidea</taxon>
        <taxon>Drosophilidae</taxon>
        <taxon>Drosophila</taxon>
        <taxon>Sophophora</taxon>
    </lineage>
</organism>
<evidence type="ECO:0000313" key="2">
    <source>
        <dbReference type="EMBL" id="KAI8033095.1"/>
    </source>
</evidence>
<feature type="non-terminal residue" evidence="2">
    <location>
        <position position="1"/>
    </location>
</feature>
<comment type="caution">
    <text evidence="2">The sequence shown here is derived from an EMBL/GenBank/DDBJ whole genome shotgun (WGS) entry which is preliminary data.</text>
</comment>
<feature type="transmembrane region" description="Helical" evidence="1">
    <location>
        <begin position="20"/>
        <end position="38"/>
    </location>
</feature>
<keyword evidence="1" id="KW-0472">Membrane</keyword>
<sequence>VLWSSRFRICSLRSAITRSFFIRILILYINEILTLLQIDNVLACLLQFAHQEGDLCQLAYQLSVGLCPAQHAPPPGGDAFAAC</sequence>
<keyword evidence="1" id="KW-0812">Transmembrane</keyword>